<organism evidence="2 3">
    <name type="scientific">Thermobacillus composti (strain DSM 18247 / JCM 13945 / KWC4)</name>
    <dbReference type="NCBI Taxonomy" id="717605"/>
    <lineage>
        <taxon>Bacteria</taxon>
        <taxon>Bacillati</taxon>
        <taxon>Bacillota</taxon>
        <taxon>Bacilli</taxon>
        <taxon>Bacillales</taxon>
        <taxon>Paenibacillaceae</taxon>
        <taxon>Thermobacillus</taxon>
    </lineage>
</organism>
<feature type="region of interest" description="Disordered" evidence="1">
    <location>
        <begin position="221"/>
        <end position="275"/>
    </location>
</feature>
<reference evidence="3" key="1">
    <citation type="submission" date="2012-01" db="EMBL/GenBank/DDBJ databases">
        <title>Complete sequence of plasmid of Thermobacillus composti KWC4.</title>
        <authorList>
            <person name="Lucas S."/>
            <person name="Han J."/>
            <person name="Lapidus A."/>
            <person name="Cheng J.-F."/>
            <person name="Goodwin L."/>
            <person name="Pitluck S."/>
            <person name="Peters L."/>
            <person name="Ovchinnikova G."/>
            <person name="Teshima H."/>
            <person name="Detter J.C."/>
            <person name="Han C."/>
            <person name="Tapia R."/>
            <person name="Land M."/>
            <person name="Hauser L."/>
            <person name="Kyrpides N."/>
            <person name="Ivanova N."/>
            <person name="Pagani I."/>
            <person name="Anderson I."/>
            <person name="Woyke T."/>
        </authorList>
    </citation>
    <scope>NUCLEOTIDE SEQUENCE [LARGE SCALE GENOMIC DNA]</scope>
    <source>
        <strain evidence="3">DSM 18247 / JCM 13945 / KWC4</strain>
        <plasmid evidence="3">Plasmid pTHECO01</plasmid>
    </source>
</reference>
<feature type="compositionally biased region" description="Low complexity" evidence="1">
    <location>
        <begin position="300"/>
        <end position="335"/>
    </location>
</feature>
<dbReference type="KEGG" id="tco:Theco_4084"/>
<evidence type="ECO:0000313" key="2">
    <source>
        <dbReference type="EMBL" id="AGA60083.1"/>
    </source>
</evidence>
<accession>L0EIK7</accession>
<protein>
    <submittedName>
        <fullName evidence="2">Uncharacterized protein</fullName>
    </submittedName>
</protein>
<feature type="region of interest" description="Disordered" evidence="1">
    <location>
        <begin position="290"/>
        <end position="335"/>
    </location>
</feature>
<dbReference type="EMBL" id="CP003256">
    <property type="protein sequence ID" value="AGA60083.1"/>
    <property type="molecule type" value="Genomic_DNA"/>
</dbReference>
<dbReference type="HOGENOM" id="CLU_828838_0_0_9"/>
<dbReference type="RefSeq" id="WP_015256795.1">
    <property type="nucleotide sequence ID" value="NC_019898.1"/>
</dbReference>
<dbReference type="Proteomes" id="UP000010795">
    <property type="component" value="Plasmid pTHECO01"/>
</dbReference>
<geneLocation type="plasmid" evidence="2 3">
    <name>pTHECO01</name>
</geneLocation>
<name>L0EIK7_THECK</name>
<feature type="compositionally biased region" description="Basic and acidic residues" evidence="1">
    <location>
        <begin position="221"/>
        <end position="230"/>
    </location>
</feature>
<evidence type="ECO:0000313" key="3">
    <source>
        <dbReference type="Proteomes" id="UP000010795"/>
    </source>
</evidence>
<dbReference type="AlphaFoldDB" id="L0EIK7"/>
<proteinExistence type="predicted"/>
<dbReference type="eggNOG" id="COG4278">
    <property type="taxonomic scope" value="Bacteria"/>
</dbReference>
<keyword evidence="3" id="KW-1185">Reference proteome</keyword>
<dbReference type="OrthoDB" id="71172at2"/>
<sequence length="335" mass="37776">MGLFYWLFKNKNTKKSGRYPGIGFSAYAPDNLGFKPNVYLTQIEKRFNEVFEKHSDYLHNLRTRVLSNHEDITAEMYSWLLLEFKRFLCMNIFLKNVGMYSSHTDLVWHEALMFTMQYQRLCEDLIGEMIHHHPHVDGSAQPNEHQRALFEIVYSTIFNIYPENIFLLGRFGRCKLDQRFVDHVLSFDPTFVIHHYFKTNDIDIFAEAVEDTVRQIGKVLRDKAKQERSQELSSPIPIIKSEQRSAPTIKSRRSVPGAASNIRSNQAQQNSSSDSTLNTILMLSLLSDDDNNRSGGGSSCSGSTCSSSSDGSSCSSSSCSSSSCSSSSCSSGCSS</sequence>
<evidence type="ECO:0000256" key="1">
    <source>
        <dbReference type="SAM" id="MobiDB-lite"/>
    </source>
</evidence>
<keyword evidence="2" id="KW-0614">Plasmid</keyword>
<feature type="compositionally biased region" description="Low complexity" evidence="1">
    <location>
        <begin position="258"/>
        <end position="275"/>
    </location>
</feature>
<gene>
    <name evidence="2" type="ordered locus">Theco_4084</name>
</gene>